<evidence type="ECO:0000256" key="3">
    <source>
        <dbReference type="ARBA" id="ARBA00004496"/>
    </source>
</evidence>
<evidence type="ECO:0000256" key="10">
    <source>
        <dbReference type="ARBA" id="ARBA00023316"/>
    </source>
</evidence>
<evidence type="ECO:0000259" key="13">
    <source>
        <dbReference type="SMART" id="SM00644"/>
    </source>
</evidence>
<evidence type="ECO:0000256" key="5">
    <source>
        <dbReference type="ARBA" id="ARBA00011901"/>
    </source>
</evidence>
<evidence type="ECO:0000256" key="2">
    <source>
        <dbReference type="ARBA" id="ARBA00001947"/>
    </source>
</evidence>
<dbReference type="InterPro" id="IPR036505">
    <property type="entry name" value="Amidase/PGRP_sf"/>
</dbReference>
<dbReference type="Proteomes" id="UP000184497">
    <property type="component" value="Unassembled WGS sequence"/>
</dbReference>
<dbReference type="SUPFAM" id="SSF55846">
    <property type="entry name" value="N-acetylmuramoyl-L-alanine amidase-like"/>
    <property type="match status" value="1"/>
</dbReference>
<dbReference type="GO" id="GO:0005737">
    <property type="term" value="C:cytoplasm"/>
    <property type="evidence" value="ECO:0007669"/>
    <property type="project" value="UniProtKB-SubCell"/>
</dbReference>
<comment type="cofactor">
    <cofactor evidence="2">
        <name>Zn(2+)</name>
        <dbReference type="ChEBI" id="CHEBI:29105"/>
    </cofactor>
</comment>
<keyword evidence="8" id="KW-0378">Hydrolase</keyword>
<dbReference type="Pfam" id="PF01510">
    <property type="entry name" value="Amidase_2"/>
    <property type="match status" value="1"/>
</dbReference>
<dbReference type="InterPro" id="IPR002502">
    <property type="entry name" value="Amidase_domain"/>
</dbReference>
<dbReference type="PANTHER" id="PTHR30417:SF4">
    <property type="entry name" value="1,6-ANHYDRO-N-ACETYLMURAMYL-L-ALANINE AMIDASE AMPD"/>
    <property type="match status" value="1"/>
</dbReference>
<keyword evidence="15" id="KW-1185">Reference proteome</keyword>
<dbReference type="GO" id="GO:0009253">
    <property type="term" value="P:peptidoglycan catabolic process"/>
    <property type="evidence" value="ECO:0007669"/>
    <property type="project" value="InterPro"/>
</dbReference>
<evidence type="ECO:0000256" key="1">
    <source>
        <dbReference type="ARBA" id="ARBA00001561"/>
    </source>
</evidence>
<comment type="similarity">
    <text evidence="4">Belongs to the N-acetylmuramoyl-L-alanine amidase 2 family.</text>
</comment>
<name>A0A1M6TRM2_9GAMM</name>
<keyword evidence="7" id="KW-0479">Metal-binding</keyword>
<accession>A0A1M6TRM2</accession>
<evidence type="ECO:0000256" key="7">
    <source>
        <dbReference type="ARBA" id="ARBA00022723"/>
    </source>
</evidence>
<dbReference type="PANTHER" id="PTHR30417">
    <property type="entry name" value="N-ACETYLMURAMOYL-L-ALANINE AMIDASE AMID"/>
    <property type="match status" value="1"/>
</dbReference>
<dbReference type="AlphaFoldDB" id="A0A1M6TRM2"/>
<comment type="catalytic activity">
    <reaction evidence="1">
        <text>Hydrolyzes the link between N-acetylmuramoyl residues and L-amino acid residues in certain cell-wall glycopeptides.</text>
        <dbReference type="EC" id="3.5.1.28"/>
    </reaction>
</comment>
<dbReference type="STRING" id="564117.SAMN05216369_2369"/>
<feature type="domain" description="N-acetylmuramoyl-L-alanine amidase" evidence="13">
    <location>
        <begin position="35"/>
        <end position="186"/>
    </location>
</feature>
<reference evidence="15" key="1">
    <citation type="submission" date="2016-11" db="EMBL/GenBank/DDBJ databases">
        <authorList>
            <person name="Varghese N."/>
            <person name="Submissions S."/>
        </authorList>
    </citation>
    <scope>NUCLEOTIDE SEQUENCE [LARGE SCALE GENOMIC DNA]</scope>
    <source>
        <strain evidence="15">CGMCC 1.10835</strain>
    </source>
</reference>
<dbReference type="Gene3D" id="3.40.80.10">
    <property type="entry name" value="Peptidoglycan recognition protein-like"/>
    <property type="match status" value="1"/>
</dbReference>
<evidence type="ECO:0000256" key="11">
    <source>
        <dbReference type="ARBA" id="ARBA00039257"/>
    </source>
</evidence>
<evidence type="ECO:0000256" key="6">
    <source>
        <dbReference type="ARBA" id="ARBA00022490"/>
    </source>
</evidence>
<proteinExistence type="inferred from homology"/>
<dbReference type="GO" id="GO:0009254">
    <property type="term" value="P:peptidoglycan turnover"/>
    <property type="evidence" value="ECO:0007669"/>
    <property type="project" value="TreeGrafter"/>
</dbReference>
<evidence type="ECO:0000313" key="14">
    <source>
        <dbReference type="EMBL" id="SHK59553.1"/>
    </source>
</evidence>
<dbReference type="NCBIfam" id="NF008758">
    <property type="entry name" value="PRK11789.1"/>
    <property type="match status" value="1"/>
</dbReference>
<evidence type="ECO:0000256" key="8">
    <source>
        <dbReference type="ARBA" id="ARBA00022801"/>
    </source>
</evidence>
<dbReference type="CDD" id="cd06583">
    <property type="entry name" value="PGRP"/>
    <property type="match status" value="1"/>
</dbReference>
<protein>
    <recommendedName>
        <fullName evidence="11">1,6-anhydro-N-acetylmuramyl-L-alanine amidase AmpD</fullName>
        <ecNumber evidence="5">3.5.1.28</ecNumber>
    </recommendedName>
    <alternativeName>
        <fullName evidence="12">N-acetylmuramoyl-L-alanine amidase</fullName>
    </alternativeName>
</protein>
<keyword evidence="10" id="KW-0961">Cell wall biogenesis/degradation</keyword>
<comment type="subcellular location">
    <subcellularLocation>
        <location evidence="3">Cytoplasm</location>
    </subcellularLocation>
</comment>
<organism evidence="14 15">
    <name type="scientific">Marinobacter antarcticus</name>
    <dbReference type="NCBI Taxonomy" id="564117"/>
    <lineage>
        <taxon>Bacteria</taxon>
        <taxon>Pseudomonadati</taxon>
        <taxon>Pseudomonadota</taxon>
        <taxon>Gammaproteobacteria</taxon>
        <taxon>Pseudomonadales</taxon>
        <taxon>Marinobacteraceae</taxon>
        <taxon>Marinobacter</taxon>
    </lineage>
</organism>
<gene>
    <name evidence="14" type="ORF">SAMN05216369_2369</name>
</gene>
<dbReference type="GO" id="GO:0008745">
    <property type="term" value="F:N-acetylmuramoyl-L-alanine amidase activity"/>
    <property type="evidence" value="ECO:0007669"/>
    <property type="project" value="UniProtKB-EC"/>
</dbReference>
<evidence type="ECO:0000313" key="15">
    <source>
        <dbReference type="Proteomes" id="UP000184497"/>
    </source>
</evidence>
<keyword evidence="9" id="KW-0862">Zinc</keyword>
<dbReference type="SMART" id="SM00644">
    <property type="entry name" value="Ami_2"/>
    <property type="match status" value="1"/>
</dbReference>
<dbReference type="InterPro" id="IPR051206">
    <property type="entry name" value="NAMLAA_amidase_2"/>
</dbReference>
<dbReference type="EMBL" id="FRAQ01000002">
    <property type="protein sequence ID" value="SHK59553.1"/>
    <property type="molecule type" value="Genomic_DNA"/>
</dbReference>
<sequence>MPYSASDHSDATVYGEDIKVLRETGRLSSARWCPSPNCSPRPEGAAISLLVVHSISLPPGQFGGRYIEDFFTNCLNPAEHPYFLTIADMRVSAHALIRRDGAVVQFVSLLERAWHAGRSCFQGVEECNDFSIGIELEGADDIPYAPEQYRALTELSAVISSAWPDITSDRITGHCDIAPGRKTDPGPAFEWHYFRASLQVAQSAKHRGEQSQKGAV</sequence>
<evidence type="ECO:0000256" key="4">
    <source>
        <dbReference type="ARBA" id="ARBA00007553"/>
    </source>
</evidence>
<dbReference type="EC" id="3.5.1.28" evidence="5"/>
<dbReference type="OrthoDB" id="9794842at2"/>
<keyword evidence="6" id="KW-0963">Cytoplasm</keyword>
<evidence type="ECO:0000256" key="9">
    <source>
        <dbReference type="ARBA" id="ARBA00022833"/>
    </source>
</evidence>
<dbReference type="GO" id="GO:0071555">
    <property type="term" value="P:cell wall organization"/>
    <property type="evidence" value="ECO:0007669"/>
    <property type="project" value="UniProtKB-KW"/>
</dbReference>
<evidence type="ECO:0000256" key="12">
    <source>
        <dbReference type="ARBA" id="ARBA00042615"/>
    </source>
</evidence>
<dbReference type="GO" id="GO:0046872">
    <property type="term" value="F:metal ion binding"/>
    <property type="evidence" value="ECO:0007669"/>
    <property type="project" value="UniProtKB-KW"/>
</dbReference>